<dbReference type="RefSeq" id="WP_280102185.1">
    <property type="nucleotide sequence ID" value="NZ_CP122979.1"/>
</dbReference>
<proteinExistence type="predicted"/>
<reference evidence="1" key="1">
    <citation type="submission" date="2023-04" db="EMBL/GenBank/DDBJ databases">
        <title>Completed genome of Mycoplasma lagogenitalium type strain 12MS.</title>
        <authorList>
            <person name="Spergser J."/>
        </authorList>
    </citation>
    <scope>NUCLEOTIDE SEQUENCE</scope>
    <source>
        <strain evidence="1">12MS</strain>
    </source>
</reference>
<keyword evidence="2" id="KW-1185">Reference proteome</keyword>
<dbReference type="InterPro" id="IPR054781">
    <property type="entry name" value="Asp23-rel"/>
</dbReference>
<organism evidence="1 2">
    <name type="scientific">Mesomycoplasma lagogenitalium</name>
    <dbReference type="NCBI Taxonomy" id="171286"/>
    <lineage>
        <taxon>Bacteria</taxon>
        <taxon>Bacillati</taxon>
        <taxon>Mycoplasmatota</taxon>
        <taxon>Mycoplasmoidales</taxon>
        <taxon>Metamycoplasmataceae</taxon>
        <taxon>Mesomycoplasma</taxon>
    </lineage>
</organism>
<name>A0ABY8LXM0_9BACT</name>
<evidence type="ECO:0008006" key="3">
    <source>
        <dbReference type="Google" id="ProtNLM"/>
    </source>
</evidence>
<evidence type="ECO:0000313" key="2">
    <source>
        <dbReference type="Proteomes" id="UP001179842"/>
    </source>
</evidence>
<gene>
    <name evidence="1" type="ORF">QEG99_01185</name>
</gene>
<sequence length="105" mass="12291">MDYVIVNYGLNQIYTVHKKTFEQTVEAIFSKSTNFKLGKNLKIIVNSTNTNVSIEFDFYSYQSQNEFSQRLTNLIEKIKDAVKLLIRVDVENISMNYLGKLNRKK</sequence>
<evidence type="ECO:0000313" key="1">
    <source>
        <dbReference type="EMBL" id="WGI36882.1"/>
    </source>
</evidence>
<dbReference type="Proteomes" id="UP001179842">
    <property type="component" value="Chromosome"/>
</dbReference>
<protein>
    <recommendedName>
        <fullName evidence="3">Asp23/Gls24 family envelope stress response protein</fullName>
    </recommendedName>
</protein>
<dbReference type="NCBIfam" id="NF045836">
    <property type="entry name" value="MMB_0454_fam"/>
    <property type="match status" value="1"/>
</dbReference>
<accession>A0ABY8LXM0</accession>
<dbReference type="EMBL" id="CP122979">
    <property type="protein sequence ID" value="WGI36882.1"/>
    <property type="molecule type" value="Genomic_DNA"/>
</dbReference>